<gene>
    <name evidence="1" type="ORF">SDC9_203219</name>
</gene>
<reference evidence="1" key="1">
    <citation type="submission" date="2019-08" db="EMBL/GenBank/DDBJ databases">
        <authorList>
            <person name="Kucharzyk K."/>
            <person name="Murdoch R.W."/>
            <person name="Higgins S."/>
            <person name="Loffler F."/>
        </authorList>
    </citation>
    <scope>NUCLEOTIDE SEQUENCE</scope>
</reference>
<proteinExistence type="predicted"/>
<evidence type="ECO:0000313" key="1">
    <source>
        <dbReference type="EMBL" id="MPN55535.1"/>
    </source>
</evidence>
<comment type="caution">
    <text evidence="1">The sequence shown here is derived from an EMBL/GenBank/DDBJ whole genome shotgun (WGS) entry which is preliminary data.</text>
</comment>
<dbReference type="AlphaFoldDB" id="A0A645IVU3"/>
<accession>A0A645IVU3</accession>
<name>A0A645IVU3_9ZZZZ</name>
<protein>
    <submittedName>
        <fullName evidence="1">Uncharacterized protein</fullName>
    </submittedName>
</protein>
<sequence>MFFAALFMLQDLLRKLFIGRRHITARLKGKNAGTLGAHFRRLDAPWDFRVKHMDALAVCLPHQCADLLGEVGAALHHRNEDAGDLKIGVKLALHLAHGL</sequence>
<dbReference type="EMBL" id="VSSQ01124922">
    <property type="protein sequence ID" value="MPN55535.1"/>
    <property type="molecule type" value="Genomic_DNA"/>
</dbReference>
<organism evidence="1">
    <name type="scientific">bioreactor metagenome</name>
    <dbReference type="NCBI Taxonomy" id="1076179"/>
    <lineage>
        <taxon>unclassified sequences</taxon>
        <taxon>metagenomes</taxon>
        <taxon>ecological metagenomes</taxon>
    </lineage>
</organism>